<dbReference type="HAMAP" id="MF_00099">
    <property type="entry name" value="CheB_chemtxs"/>
    <property type="match status" value="1"/>
</dbReference>
<accession>A0ABQ1F3P5</accession>
<keyword evidence="1 4" id="KW-0145">Chemotaxis</keyword>
<evidence type="ECO:0000256" key="6">
    <source>
        <dbReference type="PROSITE-ProRule" id="PRU00169"/>
    </source>
</evidence>
<feature type="domain" description="Response regulatory" evidence="7">
    <location>
        <begin position="22"/>
        <end position="140"/>
    </location>
</feature>
<comment type="similarity">
    <text evidence="4">Belongs to the CheB family.</text>
</comment>
<dbReference type="InterPro" id="IPR008248">
    <property type="entry name" value="CheB-like"/>
</dbReference>
<comment type="catalytic activity">
    <reaction evidence="4">
        <text>L-glutaminyl-[protein] + H2O = L-glutamyl-[protein] + NH4(+)</text>
        <dbReference type="Rhea" id="RHEA:16441"/>
        <dbReference type="Rhea" id="RHEA-COMP:10207"/>
        <dbReference type="Rhea" id="RHEA-COMP:10208"/>
        <dbReference type="ChEBI" id="CHEBI:15377"/>
        <dbReference type="ChEBI" id="CHEBI:28938"/>
        <dbReference type="ChEBI" id="CHEBI:29973"/>
        <dbReference type="ChEBI" id="CHEBI:30011"/>
        <dbReference type="EC" id="3.5.1.44"/>
    </reaction>
</comment>
<dbReference type="RefSeq" id="WP_188640943.1">
    <property type="nucleotide sequence ID" value="NZ_BMID01000001.1"/>
</dbReference>
<evidence type="ECO:0000256" key="5">
    <source>
        <dbReference type="PROSITE-ProRule" id="PRU00050"/>
    </source>
</evidence>
<evidence type="ECO:0000259" key="7">
    <source>
        <dbReference type="PROSITE" id="PS50110"/>
    </source>
</evidence>
<keyword evidence="2 4" id="KW-0378">Hydrolase</keyword>
<feature type="active site" evidence="4 5">
    <location>
        <position position="306"/>
    </location>
</feature>
<evidence type="ECO:0000256" key="4">
    <source>
        <dbReference type="HAMAP-Rule" id="MF_00099"/>
    </source>
</evidence>
<comment type="domain">
    <text evidence="4">Contains a C-terminal catalytic domain, and an N-terminal region which modulates catalytic activity.</text>
</comment>
<dbReference type="Gene3D" id="3.40.50.180">
    <property type="entry name" value="Methylesterase CheB, C-terminal domain"/>
    <property type="match status" value="1"/>
</dbReference>
<dbReference type="Pfam" id="PF00072">
    <property type="entry name" value="Response_reg"/>
    <property type="match status" value="1"/>
</dbReference>
<name>A0ABQ1F3P5_9SPHN</name>
<dbReference type="InterPro" id="IPR035909">
    <property type="entry name" value="CheB_C"/>
</dbReference>
<feature type="domain" description="CheB-type methylesterase" evidence="8">
    <location>
        <begin position="175"/>
        <end position="364"/>
    </location>
</feature>
<evidence type="ECO:0000313" key="9">
    <source>
        <dbReference type="EMBL" id="GFZ97680.1"/>
    </source>
</evidence>
<dbReference type="PIRSF" id="PIRSF000876">
    <property type="entry name" value="RR_chemtxs_CheB"/>
    <property type="match status" value="1"/>
</dbReference>
<evidence type="ECO:0000256" key="1">
    <source>
        <dbReference type="ARBA" id="ARBA00022500"/>
    </source>
</evidence>
<dbReference type="InterPro" id="IPR000673">
    <property type="entry name" value="Sig_transdc_resp-reg_Me-estase"/>
</dbReference>
<dbReference type="SMART" id="SM00448">
    <property type="entry name" value="REC"/>
    <property type="match status" value="1"/>
</dbReference>
<dbReference type="PROSITE" id="PS50122">
    <property type="entry name" value="CHEB"/>
    <property type="match status" value="1"/>
</dbReference>
<comment type="catalytic activity">
    <reaction evidence="3 4">
        <text>[protein]-L-glutamate 5-O-methyl ester + H2O = L-glutamyl-[protein] + methanol + H(+)</text>
        <dbReference type="Rhea" id="RHEA:23236"/>
        <dbReference type="Rhea" id="RHEA-COMP:10208"/>
        <dbReference type="Rhea" id="RHEA-COMP:10311"/>
        <dbReference type="ChEBI" id="CHEBI:15377"/>
        <dbReference type="ChEBI" id="CHEBI:15378"/>
        <dbReference type="ChEBI" id="CHEBI:17790"/>
        <dbReference type="ChEBI" id="CHEBI:29973"/>
        <dbReference type="ChEBI" id="CHEBI:82795"/>
        <dbReference type="EC" id="3.1.1.61"/>
    </reaction>
</comment>
<dbReference type="EC" id="3.5.1.44" evidence="4"/>
<protein>
    <recommendedName>
        <fullName evidence="4">Protein-glutamate methylesterase/protein-glutamine glutaminase</fullName>
        <ecNumber evidence="4">3.1.1.61</ecNumber>
        <ecNumber evidence="4">3.5.1.44</ecNumber>
    </recommendedName>
</protein>
<dbReference type="CDD" id="cd16432">
    <property type="entry name" value="CheB_Rec"/>
    <property type="match status" value="1"/>
</dbReference>
<dbReference type="EMBL" id="BMID01000001">
    <property type="protein sequence ID" value="GFZ97680.1"/>
    <property type="molecule type" value="Genomic_DNA"/>
</dbReference>
<dbReference type="Proteomes" id="UP000603317">
    <property type="component" value="Unassembled WGS sequence"/>
</dbReference>
<evidence type="ECO:0000259" key="8">
    <source>
        <dbReference type="PROSITE" id="PS50122"/>
    </source>
</evidence>
<evidence type="ECO:0000256" key="3">
    <source>
        <dbReference type="ARBA" id="ARBA00048267"/>
    </source>
</evidence>
<dbReference type="PANTHER" id="PTHR42872:SF3">
    <property type="entry name" value="PROTEIN-GLUTAMATE METHYLESTERASE_PROTEIN-GLUTAMINE GLUTAMINASE 1"/>
    <property type="match status" value="1"/>
</dbReference>
<dbReference type="SUPFAM" id="SSF52172">
    <property type="entry name" value="CheY-like"/>
    <property type="match status" value="1"/>
</dbReference>
<proteinExistence type="inferred from homology"/>
<comment type="subcellular location">
    <subcellularLocation>
        <location evidence="4">Cytoplasm</location>
    </subcellularLocation>
</comment>
<keyword evidence="10" id="KW-1185">Reference proteome</keyword>
<keyword evidence="4" id="KW-0963">Cytoplasm</keyword>
<comment type="function">
    <text evidence="4">Involved in chemotaxis. Part of a chemotaxis signal transduction system that modulates chemotaxis in response to various stimuli. Catalyzes the demethylation of specific methylglutamate residues introduced into the chemoreceptors (methyl-accepting chemotaxis proteins or MCP) by CheR. Also mediates the irreversible deamidation of specific glutamine residues to glutamic acid.</text>
</comment>
<comment type="PTM">
    <text evidence="4">Phosphorylated by CheA. Phosphorylation of the N-terminal regulatory domain activates the methylesterase activity.</text>
</comment>
<feature type="modified residue" description="4-aspartylphosphate" evidence="4 6">
    <location>
        <position position="73"/>
    </location>
</feature>
<evidence type="ECO:0000313" key="10">
    <source>
        <dbReference type="Proteomes" id="UP000603317"/>
    </source>
</evidence>
<dbReference type="Gene3D" id="3.40.50.2300">
    <property type="match status" value="1"/>
</dbReference>
<dbReference type="InterPro" id="IPR011006">
    <property type="entry name" value="CheY-like_superfamily"/>
</dbReference>
<dbReference type="CDD" id="cd17541">
    <property type="entry name" value="REC_CheB-like"/>
    <property type="match status" value="1"/>
</dbReference>
<dbReference type="Pfam" id="PF01339">
    <property type="entry name" value="CheB_methylest"/>
    <property type="match status" value="1"/>
</dbReference>
<dbReference type="NCBIfam" id="NF001965">
    <property type="entry name" value="PRK00742.1"/>
    <property type="match status" value="1"/>
</dbReference>
<dbReference type="PROSITE" id="PS50110">
    <property type="entry name" value="RESPONSE_REGULATORY"/>
    <property type="match status" value="1"/>
</dbReference>
<dbReference type="InterPro" id="IPR001789">
    <property type="entry name" value="Sig_transdc_resp-reg_receiver"/>
</dbReference>
<dbReference type="EC" id="3.1.1.61" evidence="4"/>
<comment type="caution">
    <text evidence="9">The sequence shown here is derived from an EMBL/GenBank/DDBJ whole genome shotgun (WGS) entry which is preliminary data.</text>
</comment>
<gene>
    <name evidence="9" type="primary">cheBII</name>
    <name evidence="4" type="synonym">cheB</name>
    <name evidence="9" type="ORF">GCM10010923_02150</name>
</gene>
<evidence type="ECO:0000256" key="2">
    <source>
        <dbReference type="ARBA" id="ARBA00022801"/>
    </source>
</evidence>
<sequence>MSQATMDRRPNFGRRSGNRTIRMMIVDDSVTARAVMMKILAAEEDLDVVEVAGTAEEAIEKLKQVRVDLILLDLEMPGMGGIRAMPQILEQARGAKVLVNSALTDKGAEATLTALSMGAADTLLKPRPGKFNDDYRANLIEKIRVIGSALSRTEPARFELSDPPAKVDAVRHRSRIIGIGASTGGIHALTQMLKALPQGLGVPIMVTQHLPTSFMSVFARQLELAYDGEAVVAEDGMPLAADRILIAPGESHLGVRRVGDDIYVAALTKGPVASGCLPSVDPLFSSMAECFGEHALGVVLSGMGRDGSVGARKIHDAGGMLLAQDQESSAVWGMPRAVAEAGIAAAVETPDKLATRIGELADRSFWQ</sequence>
<dbReference type="PANTHER" id="PTHR42872">
    <property type="entry name" value="PROTEIN-GLUTAMATE METHYLESTERASE/PROTEIN-GLUTAMINE GLUTAMINASE"/>
    <property type="match status" value="1"/>
</dbReference>
<feature type="active site" evidence="4 5">
    <location>
        <position position="182"/>
    </location>
</feature>
<reference evidence="10" key="1">
    <citation type="journal article" date="2019" name="Int. J. Syst. Evol. Microbiol.">
        <title>The Global Catalogue of Microorganisms (GCM) 10K type strain sequencing project: providing services to taxonomists for standard genome sequencing and annotation.</title>
        <authorList>
            <consortium name="The Broad Institute Genomics Platform"/>
            <consortium name="The Broad Institute Genome Sequencing Center for Infectious Disease"/>
            <person name="Wu L."/>
            <person name="Ma J."/>
        </authorList>
    </citation>
    <scope>NUCLEOTIDE SEQUENCE [LARGE SCALE GENOMIC DNA]</scope>
    <source>
        <strain evidence="10">CGMCC 1.15297</strain>
    </source>
</reference>
<dbReference type="SUPFAM" id="SSF52738">
    <property type="entry name" value="Methylesterase CheB, C-terminal domain"/>
    <property type="match status" value="1"/>
</dbReference>
<keyword evidence="4 6" id="KW-0597">Phosphoprotein</keyword>
<feature type="active site" evidence="4 5">
    <location>
        <position position="209"/>
    </location>
</feature>
<organism evidence="9 10">
    <name type="scientific">Blastomonas marina</name>
    <dbReference type="NCBI Taxonomy" id="1867408"/>
    <lineage>
        <taxon>Bacteria</taxon>
        <taxon>Pseudomonadati</taxon>
        <taxon>Pseudomonadota</taxon>
        <taxon>Alphaproteobacteria</taxon>
        <taxon>Sphingomonadales</taxon>
        <taxon>Sphingomonadaceae</taxon>
        <taxon>Blastomonas</taxon>
    </lineage>
</organism>